<dbReference type="EMBL" id="CP108264">
    <property type="protein sequence ID" value="WTU77968.1"/>
    <property type="molecule type" value="Genomic_DNA"/>
</dbReference>
<accession>A0AAU2JYS9</accession>
<organism evidence="1">
    <name type="scientific">Streptomyces sp. NBC_00049</name>
    <dbReference type="NCBI Taxonomy" id="2903617"/>
    <lineage>
        <taxon>Bacteria</taxon>
        <taxon>Bacillati</taxon>
        <taxon>Actinomycetota</taxon>
        <taxon>Actinomycetes</taxon>
        <taxon>Kitasatosporales</taxon>
        <taxon>Streptomycetaceae</taxon>
        <taxon>Streptomyces</taxon>
    </lineage>
</organism>
<name>A0AAU2JYS9_9ACTN</name>
<gene>
    <name evidence="1" type="ORF">OG327_34290</name>
</gene>
<dbReference type="AlphaFoldDB" id="A0AAU2JYS9"/>
<sequence>MPRAIGMIMAVTPCSARDARLVLATAAAAAHVQEAELAAAMVAATQGVASPVHVERALRHAVDRARRPLGPSAAAAPPAAMLASRAATEEALARFRLCQARLAAEPGSEAARREMDDVTYTLCVLMGRARAHEAVLAAEDRLAPST</sequence>
<protein>
    <submittedName>
        <fullName evidence="1">DUF5133 domain-containing protein</fullName>
    </submittedName>
</protein>
<evidence type="ECO:0000313" key="1">
    <source>
        <dbReference type="EMBL" id="WTU77968.1"/>
    </source>
</evidence>
<dbReference type="InterPro" id="IPR033457">
    <property type="entry name" value="DUF5133"/>
</dbReference>
<proteinExistence type="predicted"/>
<dbReference type="Pfam" id="PF17196">
    <property type="entry name" value="DUF5133"/>
    <property type="match status" value="1"/>
</dbReference>
<reference evidence="1" key="1">
    <citation type="submission" date="2022-10" db="EMBL/GenBank/DDBJ databases">
        <title>The complete genomes of actinobacterial strains from the NBC collection.</title>
        <authorList>
            <person name="Joergensen T.S."/>
            <person name="Alvarez Arevalo M."/>
            <person name="Sterndorff E.B."/>
            <person name="Faurdal D."/>
            <person name="Vuksanovic O."/>
            <person name="Mourched A.-S."/>
            <person name="Charusanti P."/>
            <person name="Shaw S."/>
            <person name="Blin K."/>
            <person name="Weber T."/>
        </authorList>
    </citation>
    <scope>NUCLEOTIDE SEQUENCE</scope>
    <source>
        <strain evidence="1">NBC_00049</strain>
    </source>
</reference>